<accession>A0A0F9MPN8</accession>
<evidence type="ECO:0000313" key="1">
    <source>
        <dbReference type="EMBL" id="KKM71117.1"/>
    </source>
</evidence>
<name>A0A0F9MPN8_9ZZZZ</name>
<gene>
    <name evidence="1" type="ORF">LCGC14_1433780</name>
</gene>
<reference evidence="1" key="1">
    <citation type="journal article" date="2015" name="Nature">
        <title>Complex archaea that bridge the gap between prokaryotes and eukaryotes.</title>
        <authorList>
            <person name="Spang A."/>
            <person name="Saw J.H."/>
            <person name="Jorgensen S.L."/>
            <person name="Zaremba-Niedzwiedzka K."/>
            <person name="Martijn J."/>
            <person name="Lind A.E."/>
            <person name="van Eijk R."/>
            <person name="Schleper C."/>
            <person name="Guy L."/>
            <person name="Ettema T.J."/>
        </authorList>
    </citation>
    <scope>NUCLEOTIDE SEQUENCE</scope>
</reference>
<proteinExistence type="predicted"/>
<comment type="caution">
    <text evidence="1">The sequence shown here is derived from an EMBL/GenBank/DDBJ whole genome shotgun (WGS) entry which is preliminary data.</text>
</comment>
<organism evidence="1">
    <name type="scientific">marine sediment metagenome</name>
    <dbReference type="NCBI Taxonomy" id="412755"/>
    <lineage>
        <taxon>unclassified sequences</taxon>
        <taxon>metagenomes</taxon>
        <taxon>ecological metagenomes</taxon>
    </lineage>
</organism>
<dbReference type="EMBL" id="LAZR01009695">
    <property type="protein sequence ID" value="KKM71117.1"/>
    <property type="molecule type" value="Genomic_DNA"/>
</dbReference>
<sequence length="116" mass="14144">MVVDLRRQMDKEKEFNLPEQRALLFNPKFIPLNGYDKKTLQEVKSVVEMQDKEAVRRLKEIPYNREIYIKQWEEHFEKLNRRKPKKQELMSFKVGFDGGIDLMEQRIRKNFGEKLK</sequence>
<dbReference type="AlphaFoldDB" id="A0A0F9MPN8"/>
<protein>
    <submittedName>
        <fullName evidence="1">Uncharacterized protein</fullName>
    </submittedName>
</protein>